<evidence type="ECO:0000256" key="3">
    <source>
        <dbReference type="ARBA" id="ARBA00023163"/>
    </source>
</evidence>
<evidence type="ECO:0000256" key="1">
    <source>
        <dbReference type="ARBA" id="ARBA00023015"/>
    </source>
</evidence>
<dbReference type="PANTHER" id="PTHR30154">
    <property type="entry name" value="LEUCINE-RESPONSIVE REGULATORY PROTEIN"/>
    <property type="match status" value="1"/>
</dbReference>
<dbReference type="InterPro" id="IPR036390">
    <property type="entry name" value="WH_DNA-bd_sf"/>
</dbReference>
<evidence type="ECO:0000313" key="6">
    <source>
        <dbReference type="Proteomes" id="UP001208689"/>
    </source>
</evidence>
<dbReference type="InterPro" id="IPR019888">
    <property type="entry name" value="Tscrpt_reg_AsnC-like"/>
</dbReference>
<dbReference type="InterPro" id="IPR000485">
    <property type="entry name" value="AsnC-type_HTH_dom"/>
</dbReference>
<dbReference type="PANTHER" id="PTHR30154:SF34">
    <property type="entry name" value="TRANSCRIPTIONAL REGULATOR AZLB"/>
    <property type="match status" value="1"/>
</dbReference>
<evidence type="ECO:0000259" key="4">
    <source>
        <dbReference type="PROSITE" id="PS50956"/>
    </source>
</evidence>
<keyword evidence="2" id="KW-0238">DNA-binding</keyword>
<keyword evidence="6" id="KW-1185">Reference proteome</keyword>
<accession>A0ABY6HSF5</accession>
<protein>
    <recommendedName>
        <fullName evidence="4">HTH asnC-type domain-containing protein</fullName>
    </recommendedName>
</protein>
<name>A0ABY6HSF5_9ARCH</name>
<dbReference type="Pfam" id="PF13404">
    <property type="entry name" value="HTH_AsnC-type"/>
    <property type="match status" value="1"/>
</dbReference>
<dbReference type="PROSITE" id="PS50956">
    <property type="entry name" value="HTH_ASNC_2"/>
    <property type="match status" value="1"/>
</dbReference>
<dbReference type="Proteomes" id="UP001208689">
    <property type="component" value="Chromosome"/>
</dbReference>
<dbReference type="InterPro" id="IPR019885">
    <property type="entry name" value="Tscrpt_reg_HTH_AsnC-type_CS"/>
</dbReference>
<dbReference type="EMBL" id="CP104013">
    <property type="protein sequence ID" value="UYP45322.1"/>
    <property type="molecule type" value="Genomic_DNA"/>
</dbReference>
<dbReference type="Gene3D" id="1.10.10.10">
    <property type="entry name" value="Winged helix-like DNA-binding domain superfamily/Winged helix DNA-binding domain"/>
    <property type="match status" value="2"/>
</dbReference>
<proteinExistence type="predicted"/>
<dbReference type="PRINTS" id="PR00033">
    <property type="entry name" value="HTHASNC"/>
</dbReference>
<sequence>MLEKHSYIVDASDLQLSKLLLINSRQSYREMAESLGISINSVHKRVQNLIDSGIIQKFRTNISLGAFSGIQVIIFGKTSLFSLNILKRNLVRDNRYYWVTFGAGNLVYIGAYLHSIDELSEVVAFAKNAADLSEVIVGIGPSFPIPGKINDLDKTDLQIIRELQYDSRKKASEISSIIGISAKTINKRISILSEKYLVHFTIDWIPNKKSDILAYLHLTIEDDYTPAQIESQINASYGENNVYCMQFSNLPNFLFSVWWVDSFEKLSKLRESIQSINGIKQIEINMMYDGVILETWRDKFLHDSIKL</sequence>
<dbReference type="SUPFAM" id="SSF46785">
    <property type="entry name" value="Winged helix' DNA-binding domain"/>
    <property type="match status" value="2"/>
</dbReference>
<organism evidence="5 6">
    <name type="scientific">Candidatus Lokiarchaeum ossiferum</name>
    <dbReference type="NCBI Taxonomy" id="2951803"/>
    <lineage>
        <taxon>Archaea</taxon>
        <taxon>Promethearchaeati</taxon>
        <taxon>Promethearchaeota</taxon>
        <taxon>Promethearchaeia</taxon>
        <taxon>Promethearchaeales</taxon>
        <taxon>Promethearchaeaceae</taxon>
        <taxon>Candidatus Lokiarchaeum</taxon>
    </lineage>
</organism>
<dbReference type="Pfam" id="PF13412">
    <property type="entry name" value="HTH_24"/>
    <property type="match status" value="1"/>
</dbReference>
<keyword evidence="3" id="KW-0804">Transcription</keyword>
<dbReference type="SMART" id="SM00344">
    <property type="entry name" value="HTH_ASNC"/>
    <property type="match status" value="2"/>
</dbReference>
<reference evidence="5" key="1">
    <citation type="submission" date="2022-09" db="EMBL/GenBank/DDBJ databases">
        <title>Actin cytoskeleton and complex cell architecture in an #Asgard archaeon.</title>
        <authorList>
            <person name="Ponce Toledo R.I."/>
            <person name="Schleper C."/>
            <person name="Rodrigues Oliveira T."/>
            <person name="Wollweber F."/>
            <person name="Xu J."/>
            <person name="Rittmann S."/>
            <person name="Klingl A."/>
            <person name="Pilhofer M."/>
        </authorList>
    </citation>
    <scope>NUCLEOTIDE SEQUENCE</scope>
    <source>
        <strain evidence="5">B-35</strain>
    </source>
</reference>
<keyword evidence="1" id="KW-0805">Transcription regulation</keyword>
<evidence type="ECO:0000256" key="2">
    <source>
        <dbReference type="ARBA" id="ARBA00023125"/>
    </source>
</evidence>
<dbReference type="InterPro" id="IPR036388">
    <property type="entry name" value="WH-like_DNA-bd_sf"/>
</dbReference>
<dbReference type="PROSITE" id="PS00519">
    <property type="entry name" value="HTH_ASNC_1"/>
    <property type="match status" value="1"/>
</dbReference>
<evidence type="ECO:0000313" key="5">
    <source>
        <dbReference type="EMBL" id="UYP45322.1"/>
    </source>
</evidence>
<gene>
    <name evidence="5" type="ORF">NEF87_001607</name>
</gene>
<feature type="domain" description="HTH asnC-type" evidence="4">
    <location>
        <begin position="9"/>
        <end position="71"/>
    </location>
</feature>